<keyword evidence="6" id="KW-0479">Metal-binding</keyword>
<dbReference type="AlphaFoldDB" id="A0A3B1E2M6"/>
<comment type="cofactor">
    <cofactor evidence="1">
        <name>Mg(2+)</name>
        <dbReference type="ChEBI" id="CHEBI:18420"/>
    </cofactor>
</comment>
<dbReference type="SUPFAM" id="SSF143631">
    <property type="entry name" value="ApbE-like"/>
    <property type="match status" value="1"/>
</dbReference>
<evidence type="ECO:0000256" key="6">
    <source>
        <dbReference type="ARBA" id="ARBA00022723"/>
    </source>
</evidence>
<protein>
    <recommendedName>
        <fullName evidence="3">FAD:protein FMN transferase</fullName>
        <ecNumber evidence="2">2.7.1.180</ecNumber>
    </recommendedName>
    <alternativeName>
        <fullName evidence="9">Flavin transferase</fullName>
    </alternativeName>
</protein>
<dbReference type="Gene3D" id="3.10.520.10">
    <property type="entry name" value="ApbE-like domains"/>
    <property type="match status" value="1"/>
</dbReference>
<proteinExistence type="predicted"/>
<name>A0A3B1E2M6_9ZZZZ</name>
<comment type="catalytic activity">
    <reaction evidence="10">
        <text>L-threonyl-[protein] + FAD = FMN-L-threonyl-[protein] + AMP + H(+)</text>
        <dbReference type="Rhea" id="RHEA:36847"/>
        <dbReference type="Rhea" id="RHEA-COMP:11060"/>
        <dbReference type="Rhea" id="RHEA-COMP:11061"/>
        <dbReference type="ChEBI" id="CHEBI:15378"/>
        <dbReference type="ChEBI" id="CHEBI:30013"/>
        <dbReference type="ChEBI" id="CHEBI:57692"/>
        <dbReference type="ChEBI" id="CHEBI:74257"/>
        <dbReference type="ChEBI" id="CHEBI:456215"/>
        <dbReference type="EC" id="2.7.1.180"/>
    </reaction>
</comment>
<dbReference type="EMBL" id="UOGK01000276">
    <property type="protein sequence ID" value="VAX39665.1"/>
    <property type="molecule type" value="Genomic_DNA"/>
</dbReference>
<evidence type="ECO:0000313" key="12">
    <source>
        <dbReference type="EMBL" id="VAX39665.1"/>
    </source>
</evidence>
<dbReference type="GO" id="GO:0046872">
    <property type="term" value="F:metal ion binding"/>
    <property type="evidence" value="ECO:0007669"/>
    <property type="project" value="UniProtKB-KW"/>
</dbReference>
<feature type="region of interest" description="Disordered" evidence="11">
    <location>
        <begin position="78"/>
        <end position="99"/>
    </location>
</feature>
<dbReference type="Pfam" id="PF02424">
    <property type="entry name" value="ApbE"/>
    <property type="match status" value="1"/>
</dbReference>
<evidence type="ECO:0000256" key="8">
    <source>
        <dbReference type="ARBA" id="ARBA00022842"/>
    </source>
</evidence>
<evidence type="ECO:0000256" key="10">
    <source>
        <dbReference type="ARBA" id="ARBA00048540"/>
    </source>
</evidence>
<evidence type="ECO:0000256" key="4">
    <source>
        <dbReference type="ARBA" id="ARBA00022630"/>
    </source>
</evidence>
<evidence type="ECO:0000256" key="1">
    <source>
        <dbReference type="ARBA" id="ARBA00001946"/>
    </source>
</evidence>
<evidence type="ECO:0000256" key="7">
    <source>
        <dbReference type="ARBA" id="ARBA00022827"/>
    </source>
</evidence>
<dbReference type="PANTHER" id="PTHR30040:SF2">
    <property type="entry name" value="FAD:PROTEIN FMN TRANSFERASE"/>
    <property type="match status" value="1"/>
</dbReference>
<keyword evidence="8" id="KW-0460">Magnesium</keyword>
<dbReference type="PANTHER" id="PTHR30040">
    <property type="entry name" value="THIAMINE BIOSYNTHESIS LIPOPROTEIN APBE"/>
    <property type="match status" value="1"/>
</dbReference>
<dbReference type="InterPro" id="IPR024932">
    <property type="entry name" value="ApbE"/>
</dbReference>
<accession>A0A3B1E2M6</accession>
<evidence type="ECO:0000256" key="2">
    <source>
        <dbReference type="ARBA" id="ARBA00011955"/>
    </source>
</evidence>
<dbReference type="InterPro" id="IPR003374">
    <property type="entry name" value="ApbE-like_sf"/>
</dbReference>
<reference evidence="12" key="1">
    <citation type="submission" date="2018-06" db="EMBL/GenBank/DDBJ databases">
        <authorList>
            <person name="Zhirakovskaya E."/>
        </authorList>
    </citation>
    <scope>NUCLEOTIDE SEQUENCE</scope>
</reference>
<evidence type="ECO:0000256" key="9">
    <source>
        <dbReference type="ARBA" id="ARBA00031306"/>
    </source>
</evidence>
<keyword evidence="4" id="KW-0285">Flavoprotein</keyword>
<keyword evidence="7" id="KW-0274">FAD</keyword>
<evidence type="ECO:0000256" key="5">
    <source>
        <dbReference type="ARBA" id="ARBA00022679"/>
    </source>
</evidence>
<dbReference type="EC" id="2.7.1.180" evidence="2"/>
<keyword evidence="5 12" id="KW-0808">Transferase</keyword>
<gene>
    <name evidence="12" type="ORF">MNBD_PLANCTO03-218</name>
</gene>
<sequence>PGIGIDLGGIAKGYALDRAAAIVREAGVDSGLLHGGTSSIVAIGSPPGETVGWRVKLGPPATPDAPAEVLLRDTAASVSAPDGRVSETGAGHIIDPRTGHPATTARAAVACGASGTLADAWATALVVLGGRPDRMPTTIGSAVLTMAGGWTVCPVMEPIFMEQGLATEHDR</sequence>
<feature type="non-terminal residue" evidence="12">
    <location>
        <position position="1"/>
    </location>
</feature>
<evidence type="ECO:0000256" key="3">
    <source>
        <dbReference type="ARBA" id="ARBA00016337"/>
    </source>
</evidence>
<organism evidence="12">
    <name type="scientific">hydrothermal vent metagenome</name>
    <dbReference type="NCBI Taxonomy" id="652676"/>
    <lineage>
        <taxon>unclassified sequences</taxon>
        <taxon>metagenomes</taxon>
        <taxon>ecological metagenomes</taxon>
    </lineage>
</organism>
<evidence type="ECO:0000256" key="11">
    <source>
        <dbReference type="SAM" id="MobiDB-lite"/>
    </source>
</evidence>
<dbReference type="GO" id="GO:0016740">
    <property type="term" value="F:transferase activity"/>
    <property type="evidence" value="ECO:0007669"/>
    <property type="project" value="UniProtKB-KW"/>
</dbReference>